<feature type="transmembrane region" description="Helical" evidence="7">
    <location>
        <begin position="306"/>
        <end position="324"/>
    </location>
</feature>
<dbReference type="OrthoDB" id="2985014at2759"/>
<dbReference type="Proteomes" id="UP000070501">
    <property type="component" value="Unassembled WGS sequence"/>
</dbReference>
<gene>
    <name evidence="9" type="ORF">Micbo1qcDRAFT_220261</name>
</gene>
<accession>A0A136J903</accession>
<feature type="transmembrane region" description="Helical" evidence="7">
    <location>
        <begin position="367"/>
        <end position="387"/>
    </location>
</feature>
<evidence type="ECO:0000256" key="1">
    <source>
        <dbReference type="ARBA" id="ARBA00004141"/>
    </source>
</evidence>
<feature type="transmembrane region" description="Helical" evidence="7">
    <location>
        <begin position="161"/>
        <end position="181"/>
    </location>
</feature>
<keyword evidence="2" id="KW-0813">Transport</keyword>
<evidence type="ECO:0000256" key="2">
    <source>
        <dbReference type="ARBA" id="ARBA00022448"/>
    </source>
</evidence>
<evidence type="ECO:0000313" key="10">
    <source>
        <dbReference type="Proteomes" id="UP000070501"/>
    </source>
</evidence>
<keyword evidence="3 7" id="KW-0812">Transmembrane</keyword>
<dbReference type="PANTHER" id="PTHR43791">
    <property type="entry name" value="PERMEASE-RELATED"/>
    <property type="match status" value="1"/>
</dbReference>
<keyword evidence="5 7" id="KW-0472">Membrane</keyword>
<proteinExistence type="predicted"/>
<dbReference type="PROSITE" id="PS50850">
    <property type="entry name" value="MFS"/>
    <property type="match status" value="1"/>
</dbReference>
<dbReference type="InParanoid" id="A0A136J903"/>
<dbReference type="GO" id="GO:0022857">
    <property type="term" value="F:transmembrane transporter activity"/>
    <property type="evidence" value="ECO:0007669"/>
    <property type="project" value="InterPro"/>
</dbReference>
<keyword evidence="4 7" id="KW-1133">Transmembrane helix</keyword>
<dbReference type="InterPro" id="IPR011701">
    <property type="entry name" value="MFS"/>
</dbReference>
<feature type="region of interest" description="Disordered" evidence="6">
    <location>
        <begin position="451"/>
        <end position="472"/>
    </location>
</feature>
<dbReference type="InterPro" id="IPR036259">
    <property type="entry name" value="MFS_trans_sf"/>
</dbReference>
<feature type="transmembrane region" description="Helical" evidence="7">
    <location>
        <begin position="97"/>
        <end position="116"/>
    </location>
</feature>
<dbReference type="SUPFAM" id="SSF103473">
    <property type="entry name" value="MFS general substrate transporter"/>
    <property type="match status" value="1"/>
</dbReference>
<dbReference type="AlphaFoldDB" id="A0A136J903"/>
<feature type="compositionally biased region" description="Basic and acidic residues" evidence="6">
    <location>
        <begin position="459"/>
        <end position="472"/>
    </location>
</feature>
<feature type="domain" description="Major facilitator superfamily (MFS) profile" evidence="8">
    <location>
        <begin position="1"/>
        <end position="426"/>
    </location>
</feature>
<dbReference type="GO" id="GO:0016020">
    <property type="term" value="C:membrane"/>
    <property type="evidence" value="ECO:0007669"/>
    <property type="project" value="UniProtKB-SubCell"/>
</dbReference>
<dbReference type="PANTHER" id="PTHR43791:SF32">
    <property type="entry name" value="MAJOR FACILITATOR SUPERFAMILY (MFS) PROFILE DOMAIN-CONTAINING PROTEIN"/>
    <property type="match status" value="1"/>
</dbReference>
<evidence type="ECO:0000313" key="9">
    <source>
        <dbReference type="EMBL" id="KXJ93639.1"/>
    </source>
</evidence>
<feature type="transmembrane region" description="Helical" evidence="7">
    <location>
        <begin position="66"/>
        <end position="85"/>
    </location>
</feature>
<organism evidence="9 10">
    <name type="scientific">Microdochium bolleyi</name>
    <dbReference type="NCBI Taxonomy" id="196109"/>
    <lineage>
        <taxon>Eukaryota</taxon>
        <taxon>Fungi</taxon>
        <taxon>Dikarya</taxon>
        <taxon>Ascomycota</taxon>
        <taxon>Pezizomycotina</taxon>
        <taxon>Sordariomycetes</taxon>
        <taxon>Xylariomycetidae</taxon>
        <taxon>Xylariales</taxon>
        <taxon>Microdochiaceae</taxon>
        <taxon>Microdochium</taxon>
    </lineage>
</organism>
<dbReference type="Pfam" id="PF07690">
    <property type="entry name" value="MFS_1"/>
    <property type="match status" value="1"/>
</dbReference>
<keyword evidence="10" id="KW-1185">Reference proteome</keyword>
<evidence type="ECO:0000259" key="8">
    <source>
        <dbReference type="PROSITE" id="PS50850"/>
    </source>
</evidence>
<name>A0A136J903_9PEZI</name>
<dbReference type="Gene3D" id="1.20.1250.20">
    <property type="entry name" value="MFS general substrate transporter like domains"/>
    <property type="match status" value="2"/>
</dbReference>
<reference evidence="10" key="1">
    <citation type="submission" date="2016-02" db="EMBL/GenBank/DDBJ databases">
        <title>Draft genome sequence of Microdochium bolleyi, a fungal endophyte of beachgrass.</title>
        <authorList>
            <consortium name="DOE Joint Genome Institute"/>
            <person name="David A.S."/>
            <person name="May G."/>
            <person name="Haridas S."/>
            <person name="Lim J."/>
            <person name="Wang M."/>
            <person name="Labutti K."/>
            <person name="Lipzen A."/>
            <person name="Barry K."/>
            <person name="Grigoriev I.V."/>
        </authorList>
    </citation>
    <scope>NUCLEOTIDE SEQUENCE [LARGE SCALE GENOMIC DNA]</scope>
    <source>
        <strain evidence="10">J235TASD1</strain>
    </source>
</reference>
<feature type="transmembrane region" description="Helical" evidence="7">
    <location>
        <begin position="330"/>
        <end position="347"/>
    </location>
</feature>
<feature type="transmembrane region" description="Helical" evidence="7">
    <location>
        <begin position="399"/>
        <end position="421"/>
    </location>
</feature>
<dbReference type="InterPro" id="IPR020846">
    <property type="entry name" value="MFS_dom"/>
</dbReference>
<evidence type="ECO:0000256" key="7">
    <source>
        <dbReference type="SAM" id="Phobius"/>
    </source>
</evidence>
<dbReference type="EMBL" id="KQ964247">
    <property type="protein sequence ID" value="KXJ93639.1"/>
    <property type="molecule type" value="Genomic_DNA"/>
</dbReference>
<evidence type="ECO:0000256" key="5">
    <source>
        <dbReference type="ARBA" id="ARBA00023136"/>
    </source>
</evidence>
<feature type="transmembrane region" description="Helical" evidence="7">
    <location>
        <begin position="128"/>
        <end position="149"/>
    </location>
</feature>
<evidence type="ECO:0000256" key="3">
    <source>
        <dbReference type="ARBA" id="ARBA00022692"/>
    </source>
</evidence>
<evidence type="ECO:0000256" key="6">
    <source>
        <dbReference type="SAM" id="MobiDB-lite"/>
    </source>
</evidence>
<protein>
    <submittedName>
        <fullName evidence="9">Alternative sulfate transporter</fullName>
    </submittedName>
</protein>
<sequence length="472" mass="51556">MPLLVLGFFALQLDRSNISNALTSTITQDLRVSRADINGGNQLQLAGIIIAEIPANLLLQKIGTSLWLTIQCFCWGMIGTFQAFITNRGSYFATRFLLGFFEAGYIPGSMLTMSLFYTRKEIALRTAVFYFGNYFSAGTGSLIAAGVLRMDGTHGWAGWRWLFLIDGSMTLIMCIVFILLLPATPLRTLPLCRIKALDIFSDRERQIMNSRILIDDPSKTEPFHRLGLRPILQTLADYRLWCHVAINLLGLVPKGGLALYSPTIIKSLGFSTTEANALSSISNYGVCILSFAVSWASDATGVRGPWCVLTCVFPMVFAGALYGLPLSTGAWTRFAVFTLLASGNGIVQTLNDAWLSSNATSHRQRSIGLALAVIGSNLGGLAGQQLFQDSDAPYYSKAFVAVLCLYAASMLMICVTMAVYWRWNKRLDDTEGASRPAVVSAAEVNADPEQAVTVSGMSSRDDGGTVRRRYEL</sequence>
<comment type="subcellular location">
    <subcellularLocation>
        <location evidence="1">Membrane</location>
        <topology evidence="1">Multi-pass membrane protein</topology>
    </subcellularLocation>
</comment>
<evidence type="ECO:0000256" key="4">
    <source>
        <dbReference type="ARBA" id="ARBA00022989"/>
    </source>
</evidence>